<dbReference type="InterPro" id="IPR027831">
    <property type="entry name" value="DUF4485"/>
</dbReference>
<accession>A0A4Z2J7P6</accession>
<dbReference type="PANTHER" id="PTHR18871:SF2">
    <property type="entry name" value="CENTROSOMAL PROTEIN OF 112 KDA"/>
    <property type="match status" value="1"/>
</dbReference>
<gene>
    <name evidence="3" type="primary">Cep112_2</name>
    <name evidence="3" type="ORF">EYF80_004094</name>
</gene>
<feature type="region of interest" description="Disordered" evidence="1">
    <location>
        <begin position="144"/>
        <end position="172"/>
    </location>
</feature>
<evidence type="ECO:0000313" key="3">
    <source>
        <dbReference type="EMBL" id="TNN85462.1"/>
    </source>
</evidence>
<feature type="domain" description="DUF4485" evidence="2">
    <location>
        <begin position="11"/>
        <end position="96"/>
    </location>
</feature>
<feature type="region of interest" description="Disordered" evidence="1">
    <location>
        <begin position="260"/>
        <end position="282"/>
    </location>
</feature>
<feature type="region of interest" description="Disordered" evidence="1">
    <location>
        <begin position="210"/>
        <end position="246"/>
    </location>
</feature>
<comment type="caution">
    <text evidence="3">The sequence shown here is derived from an EMBL/GenBank/DDBJ whole genome shotgun (WGS) entry which is preliminary data.</text>
</comment>
<proteinExistence type="predicted"/>
<evidence type="ECO:0000256" key="1">
    <source>
        <dbReference type="SAM" id="MobiDB-lite"/>
    </source>
</evidence>
<dbReference type="Proteomes" id="UP000314294">
    <property type="component" value="Unassembled WGS sequence"/>
</dbReference>
<keyword evidence="4" id="KW-1185">Reference proteome</keyword>
<evidence type="ECO:0000313" key="4">
    <source>
        <dbReference type="Proteomes" id="UP000314294"/>
    </source>
</evidence>
<dbReference type="EMBL" id="SRLO01000020">
    <property type="protein sequence ID" value="TNN85462.1"/>
    <property type="molecule type" value="Genomic_DNA"/>
</dbReference>
<name>A0A4Z2J7P6_9TELE</name>
<dbReference type="Pfam" id="PF14846">
    <property type="entry name" value="DUF4485"/>
    <property type="match status" value="1"/>
</dbReference>
<feature type="compositionally biased region" description="Polar residues" evidence="1">
    <location>
        <begin position="214"/>
        <end position="231"/>
    </location>
</feature>
<dbReference type="AlphaFoldDB" id="A0A4Z2J7P6"/>
<dbReference type="OrthoDB" id="78101at2759"/>
<dbReference type="InterPro" id="IPR055310">
    <property type="entry name" value="CEP112"/>
</dbReference>
<protein>
    <submittedName>
        <fullName evidence="3">Centrosomal protein</fullName>
    </submittedName>
</protein>
<sequence>MSKHEDSCDRLDTEFDQFLLDMKPYVLKHHNKTERQRCAIWIKKLCDPTTCGSGVTGRKNRNMHARLLLYMLQRGVLERPFTSKPEPGSLKTLPTYMSIYFDEPLSGRPVEQSDAGLPDWVTGELGRYSDDSLAASLLQDPACSTPIAAHHRRRPYEEKPPSRPMSSSPLRHDARMVDVRLKADVSPDDSDLEARLNSWNLGIENPRYLRENPVSFSPTSKPGFGRSSTLAEDQGPQPAHSRAVYSTNEMKIKVLESRHQEEKLKMQQRHDADVEQVRIETS</sequence>
<dbReference type="PANTHER" id="PTHR18871">
    <property type="entry name" value="CENTROSOMAL PROTEIN OF 112 KDA"/>
    <property type="match status" value="1"/>
</dbReference>
<evidence type="ECO:0000259" key="2">
    <source>
        <dbReference type="Pfam" id="PF14846"/>
    </source>
</evidence>
<reference evidence="3 4" key="1">
    <citation type="submission" date="2019-03" db="EMBL/GenBank/DDBJ databases">
        <title>First draft genome of Liparis tanakae, snailfish: a comprehensive survey of snailfish specific genes.</title>
        <authorList>
            <person name="Kim W."/>
            <person name="Song I."/>
            <person name="Jeong J.-H."/>
            <person name="Kim D."/>
            <person name="Kim S."/>
            <person name="Ryu S."/>
            <person name="Song J.Y."/>
            <person name="Lee S.K."/>
        </authorList>
    </citation>
    <scope>NUCLEOTIDE SEQUENCE [LARGE SCALE GENOMIC DNA]</scope>
    <source>
        <tissue evidence="3">Muscle</tissue>
    </source>
</reference>
<organism evidence="3 4">
    <name type="scientific">Liparis tanakae</name>
    <name type="common">Tanaka's snailfish</name>
    <dbReference type="NCBI Taxonomy" id="230148"/>
    <lineage>
        <taxon>Eukaryota</taxon>
        <taxon>Metazoa</taxon>
        <taxon>Chordata</taxon>
        <taxon>Craniata</taxon>
        <taxon>Vertebrata</taxon>
        <taxon>Euteleostomi</taxon>
        <taxon>Actinopterygii</taxon>
        <taxon>Neopterygii</taxon>
        <taxon>Teleostei</taxon>
        <taxon>Neoteleostei</taxon>
        <taxon>Acanthomorphata</taxon>
        <taxon>Eupercaria</taxon>
        <taxon>Perciformes</taxon>
        <taxon>Cottioidei</taxon>
        <taxon>Cottales</taxon>
        <taxon>Liparidae</taxon>
        <taxon>Liparis</taxon>
    </lineage>
</organism>